<dbReference type="GO" id="GO:0000220">
    <property type="term" value="C:vacuolar proton-transporting V-type ATPase, V0 domain"/>
    <property type="evidence" value="ECO:0007669"/>
    <property type="project" value="InterPro"/>
</dbReference>
<evidence type="ECO:0000256" key="1">
    <source>
        <dbReference type="ARBA" id="ARBA00004141"/>
    </source>
</evidence>
<dbReference type="AlphaFoldDB" id="A0A812I045"/>
<sequence length="776" mass="87750">MERKLRFVEEELRQIAGARMSKMGIDSFLEHAHEYKLEHVEVNIAQVFTSFSSMKSSSAELIRRRNKALEESHVMKVAAAQIAPAMAQERGRSLSEEHLSRRLCDESPSPMQQDAMLAAVAGVLPVEVQDRFARALFRATRGNVFTHFQPIAEPVPDEAGGPPIAKSVFVTYFQDAAEGRSATAMRERIGKICSSFAVALYAWPRSSAAAEQQLWRLQEQIQDQERLLQEHDSFLRDEARGLLEPARQGSSSLLEEWRLFCAKEKAIYAILNCFEGNNSLRASCWYASREEDSIRSVLMTGPTPTIDFTSASAMLIPDRGHTGKAAPTYNKTNALTAIFQDLVDTYGVPRYREANPALLTVVTFPFLFGVMYGDVGHGLMLLSAASWIFYSDAAHRFPDLFRARYLVLLMGFFSVYCGLLYNDFFSVGLCLFESRWWTPEGRPGTEVKSEPLFDTRNMGGTGPYPFGVDPAWHGAQNELVYMNSLKMKVSVLLGVAQMMAGLFLRMGNALHNRCKMDFLCECLPMMLFMLGLFGYMDYMILYKWVTPMDPAPSIINSMIAMASFADDPNGMFSEAISHRLMMICLLAIPAMLIPKPIYQWLKHRQRQEAAEEQCRRPAGLLILGSQSPARHLRLRDVEQQSLDSVEDDKFDFSECLVHQVIETIEFVLGSVSHTASYLRLWALSLAHQQLSLVFFNLILRSGMAMPPPLNIPATYFCFALWFCVTLAILGGMDVMECFLHTLRLHWVEFQSKFYKADGHAFQPFQHRSILVQCLHD</sequence>
<feature type="transmembrane region" description="Helical" evidence="9">
    <location>
        <begin position="518"/>
        <end position="541"/>
    </location>
</feature>
<dbReference type="InterPro" id="IPR002490">
    <property type="entry name" value="V-ATPase_116kDa_su"/>
</dbReference>
<evidence type="ECO:0000256" key="7">
    <source>
        <dbReference type="ARBA" id="ARBA00023065"/>
    </source>
</evidence>
<evidence type="ECO:0000256" key="6">
    <source>
        <dbReference type="ARBA" id="ARBA00022989"/>
    </source>
</evidence>
<gene>
    <name evidence="10" type="primary">atp6v0a1</name>
    <name evidence="10" type="ORF">SNAT2548_LOCUS2183</name>
</gene>
<organism evidence="10 11">
    <name type="scientific">Symbiodinium natans</name>
    <dbReference type="NCBI Taxonomy" id="878477"/>
    <lineage>
        <taxon>Eukaryota</taxon>
        <taxon>Sar</taxon>
        <taxon>Alveolata</taxon>
        <taxon>Dinophyceae</taxon>
        <taxon>Suessiales</taxon>
        <taxon>Symbiodiniaceae</taxon>
        <taxon>Symbiodinium</taxon>
    </lineage>
</organism>
<keyword evidence="4 9" id="KW-0812">Transmembrane</keyword>
<dbReference type="InterPro" id="IPR026028">
    <property type="entry name" value="V-type_ATPase_116kDa_su_euka"/>
</dbReference>
<dbReference type="GO" id="GO:0051117">
    <property type="term" value="F:ATPase binding"/>
    <property type="evidence" value="ECO:0007669"/>
    <property type="project" value="TreeGrafter"/>
</dbReference>
<feature type="transmembrane region" description="Helical" evidence="9">
    <location>
        <begin position="366"/>
        <end position="390"/>
    </location>
</feature>
<protein>
    <recommendedName>
        <fullName evidence="9">V-type proton ATPase subunit a</fullName>
    </recommendedName>
</protein>
<name>A0A812I045_9DINO</name>
<evidence type="ECO:0000256" key="5">
    <source>
        <dbReference type="ARBA" id="ARBA00022781"/>
    </source>
</evidence>
<comment type="function">
    <text evidence="9">Essential component of the vacuolar proton pump (V-ATPase), a multimeric enzyme that catalyzes the translocation of protons across the membranes. Required for assembly and activity of the V-ATPase.</text>
</comment>
<dbReference type="PIRSF" id="PIRSF001293">
    <property type="entry name" value="ATP6V0A1"/>
    <property type="match status" value="1"/>
</dbReference>
<dbReference type="GO" id="GO:0046961">
    <property type="term" value="F:proton-transporting ATPase activity, rotational mechanism"/>
    <property type="evidence" value="ECO:0007669"/>
    <property type="project" value="InterPro"/>
</dbReference>
<accession>A0A812I045</accession>
<evidence type="ECO:0000256" key="2">
    <source>
        <dbReference type="ARBA" id="ARBA00009904"/>
    </source>
</evidence>
<evidence type="ECO:0000256" key="3">
    <source>
        <dbReference type="ARBA" id="ARBA00022448"/>
    </source>
</evidence>
<evidence type="ECO:0000256" key="4">
    <source>
        <dbReference type="ARBA" id="ARBA00022692"/>
    </source>
</evidence>
<feature type="transmembrane region" description="Helical" evidence="9">
    <location>
        <begin position="711"/>
        <end position="735"/>
    </location>
</feature>
<feature type="transmembrane region" description="Helical" evidence="9">
    <location>
        <begin position="402"/>
        <end position="421"/>
    </location>
</feature>
<keyword evidence="11" id="KW-1185">Reference proteome</keyword>
<dbReference type="GO" id="GO:0007035">
    <property type="term" value="P:vacuolar acidification"/>
    <property type="evidence" value="ECO:0007669"/>
    <property type="project" value="TreeGrafter"/>
</dbReference>
<feature type="transmembrane region" description="Helical" evidence="9">
    <location>
        <begin position="489"/>
        <end position="506"/>
    </location>
</feature>
<dbReference type="EMBL" id="CAJNDS010000122">
    <property type="protein sequence ID" value="CAE6965982.1"/>
    <property type="molecule type" value="Genomic_DNA"/>
</dbReference>
<dbReference type="Proteomes" id="UP000604046">
    <property type="component" value="Unassembled WGS sequence"/>
</dbReference>
<comment type="subcellular location">
    <subcellularLocation>
        <location evidence="1">Membrane</location>
        <topology evidence="1">Multi-pass membrane protein</topology>
    </subcellularLocation>
</comment>
<keyword evidence="6 9" id="KW-1133">Transmembrane helix</keyword>
<feature type="transmembrane region" description="Helical" evidence="9">
    <location>
        <begin position="680"/>
        <end position="699"/>
    </location>
</feature>
<dbReference type="Pfam" id="PF01496">
    <property type="entry name" value="V_ATPase_I"/>
    <property type="match status" value="1"/>
</dbReference>
<evidence type="ECO:0000256" key="8">
    <source>
        <dbReference type="ARBA" id="ARBA00023136"/>
    </source>
</evidence>
<evidence type="ECO:0000313" key="10">
    <source>
        <dbReference type="EMBL" id="CAE6965982.1"/>
    </source>
</evidence>
<evidence type="ECO:0000256" key="9">
    <source>
        <dbReference type="RuleBase" id="RU361189"/>
    </source>
</evidence>
<dbReference type="PANTHER" id="PTHR11629:SF63">
    <property type="entry name" value="V-TYPE PROTON ATPASE SUBUNIT A"/>
    <property type="match status" value="1"/>
</dbReference>
<feature type="transmembrane region" description="Helical" evidence="9">
    <location>
        <begin position="576"/>
        <end position="594"/>
    </location>
</feature>
<reference evidence="10" key="1">
    <citation type="submission" date="2021-02" db="EMBL/GenBank/DDBJ databases">
        <authorList>
            <person name="Dougan E. K."/>
            <person name="Rhodes N."/>
            <person name="Thang M."/>
            <person name="Chan C."/>
        </authorList>
    </citation>
    <scope>NUCLEOTIDE SEQUENCE</scope>
</reference>
<proteinExistence type="inferred from homology"/>
<keyword evidence="3 9" id="KW-0813">Transport</keyword>
<comment type="caution">
    <text evidence="10">The sequence shown here is derived from an EMBL/GenBank/DDBJ whole genome shotgun (WGS) entry which is preliminary data.</text>
</comment>
<keyword evidence="5 9" id="KW-0375">Hydrogen ion transport</keyword>
<comment type="similarity">
    <text evidence="2 9">Belongs to the V-ATPase 116 kDa subunit family.</text>
</comment>
<keyword evidence="8 9" id="KW-0472">Membrane</keyword>
<evidence type="ECO:0000313" key="11">
    <source>
        <dbReference type="Proteomes" id="UP000604046"/>
    </source>
</evidence>
<dbReference type="PANTHER" id="PTHR11629">
    <property type="entry name" value="VACUOLAR PROTON ATPASES"/>
    <property type="match status" value="1"/>
</dbReference>
<dbReference type="OrthoDB" id="10264220at2759"/>
<keyword evidence="7 9" id="KW-0406">Ion transport</keyword>